<dbReference type="AlphaFoldDB" id="A0A5B8LV19"/>
<evidence type="ECO:0000313" key="1">
    <source>
        <dbReference type="EMBL" id="QDZ11661.1"/>
    </source>
</evidence>
<evidence type="ECO:0000313" key="2">
    <source>
        <dbReference type="Proteomes" id="UP000315364"/>
    </source>
</evidence>
<dbReference type="Proteomes" id="UP000315364">
    <property type="component" value="Chromosome"/>
</dbReference>
<gene>
    <name evidence="1" type="ORF">FPZ08_13390</name>
</gene>
<sequence>MERNEALYRITVGENPDFKIAAFASRGTPTGIDVFKVLEEGVLPVRDIGMAGKGGGQIGAGIVSAPVECFREAAERLSVPSFR</sequence>
<dbReference type="KEGG" id="dea:FPZ08_13390"/>
<organism evidence="1 2">
    <name type="scientific">Devosia ginsengisoli</name>
    <dbReference type="NCBI Taxonomy" id="400770"/>
    <lineage>
        <taxon>Bacteria</taxon>
        <taxon>Pseudomonadati</taxon>
        <taxon>Pseudomonadota</taxon>
        <taxon>Alphaproteobacteria</taxon>
        <taxon>Hyphomicrobiales</taxon>
        <taxon>Devosiaceae</taxon>
        <taxon>Devosia</taxon>
    </lineage>
</organism>
<keyword evidence="2" id="KW-1185">Reference proteome</keyword>
<protein>
    <submittedName>
        <fullName evidence="1">Uncharacterized protein</fullName>
    </submittedName>
</protein>
<dbReference type="OrthoDB" id="6193532at2"/>
<proteinExistence type="predicted"/>
<dbReference type="EMBL" id="CP042304">
    <property type="protein sequence ID" value="QDZ11661.1"/>
    <property type="molecule type" value="Genomic_DNA"/>
</dbReference>
<name>A0A5B8LV19_9HYPH</name>
<dbReference type="Gene3D" id="3.90.1700.10">
    <property type="entry name" value="v583 domain like"/>
    <property type="match status" value="1"/>
</dbReference>
<accession>A0A5B8LV19</accession>
<reference evidence="1 2" key="1">
    <citation type="submission" date="2019-07" db="EMBL/GenBank/DDBJ databases">
        <title>Full genome sequence of Devosia sp. Gsoil 520.</title>
        <authorList>
            <person name="Im W.-T."/>
        </authorList>
    </citation>
    <scope>NUCLEOTIDE SEQUENCE [LARGE SCALE GENOMIC DNA]</scope>
    <source>
        <strain evidence="1 2">Gsoil 520</strain>
    </source>
</reference>